<name>A0A9X1V036_9FLAO</name>
<dbReference type="Pfam" id="PF07687">
    <property type="entry name" value="M20_dimer"/>
    <property type="match status" value="1"/>
</dbReference>
<dbReference type="InterPro" id="IPR002933">
    <property type="entry name" value="Peptidase_M20"/>
</dbReference>
<dbReference type="InterPro" id="IPR017439">
    <property type="entry name" value="Amidohydrolase"/>
</dbReference>
<evidence type="ECO:0000256" key="3">
    <source>
        <dbReference type="SAM" id="SignalP"/>
    </source>
</evidence>
<dbReference type="SUPFAM" id="SSF55031">
    <property type="entry name" value="Bacterial exopeptidase dimerisation domain"/>
    <property type="match status" value="1"/>
</dbReference>
<keyword evidence="2" id="KW-0479">Metal-binding</keyword>
<comment type="cofactor">
    <cofactor evidence="2">
        <name>Mn(2+)</name>
        <dbReference type="ChEBI" id="CHEBI:29035"/>
    </cofactor>
    <text evidence="2">The Mn(2+) ion enhances activity.</text>
</comment>
<dbReference type="InterPro" id="IPR011650">
    <property type="entry name" value="Peptidase_M20_dimer"/>
</dbReference>
<dbReference type="GO" id="GO:0046872">
    <property type="term" value="F:metal ion binding"/>
    <property type="evidence" value="ECO:0007669"/>
    <property type="project" value="UniProtKB-KW"/>
</dbReference>
<accession>A0A9X1V036</accession>
<dbReference type="NCBIfam" id="TIGR01891">
    <property type="entry name" value="amidohydrolases"/>
    <property type="match status" value="1"/>
</dbReference>
<dbReference type="Gene3D" id="3.40.630.10">
    <property type="entry name" value="Zn peptidases"/>
    <property type="match status" value="1"/>
</dbReference>
<reference evidence="5" key="1">
    <citation type="submission" date="2021-12" db="EMBL/GenBank/DDBJ databases">
        <title>Description of Gramella crocea sp. nov., a new bacterium isolated from activated sludge.</title>
        <authorList>
            <person name="Zhang X."/>
        </authorList>
    </citation>
    <scope>NUCLEOTIDE SEQUENCE</scope>
    <source>
        <strain evidence="5">YB25</strain>
    </source>
</reference>
<proteinExistence type="predicted"/>
<keyword evidence="2" id="KW-0464">Manganese</keyword>
<dbReference type="PANTHER" id="PTHR11014">
    <property type="entry name" value="PEPTIDASE M20 FAMILY MEMBER"/>
    <property type="match status" value="1"/>
</dbReference>
<gene>
    <name evidence="5" type="ORF">LU635_16280</name>
</gene>
<dbReference type="Pfam" id="PF01546">
    <property type="entry name" value="Peptidase_M20"/>
    <property type="match status" value="1"/>
</dbReference>
<evidence type="ECO:0000256" key="2">
    <source>
        <dbReference type="PIRSR" id="PIRSR005962-1"/>
    </source>
</evidence>
<protein>
    <submittedName>
        <fullName evidence="5">Amidohydrolase</fullName>
    </submittedName>
</protein>
<evidence type="ECO:0000256" key="1">
    <source>
        <dbReference type="ARBA" id="ARBA00022801"/>
    </source>
</evidence>
<feature type="domain" description="Peptidase M20 dimerisation" evidence="4">
    <location>
        <begin position="218"/>
        <end position="314"/>
    </location>
</feature>
<feature type="binding site" evidence="2">
    <location>
        <position position="195"/>
    </location>
    <ligand>
        <name>Mn(2+)</name>
        <dbReference type="ChEBI" id="CHEBI:29035"/>
        <label>2</label>
    </ligand>
</feature>
<feature type="signal peptide" evidence="3">
    <location>
        <begin position="1"/>
        <end position="19"/>
    </location>
</feature>
<dbReference type="SUPFAM" id="SSF53187">
    <property type="entry name" value="Zn-dependent exopeptidases"/>
    <property type="match status" value="1"/>
</dbReference>
<dbReference type="EMBL" id="JAJSON010000030">
    <property type="protein sequence ID" value="MCG9973210.1"/>
    <property type="molecule type" value="Genomic_DNA"/>
</dbReference>
<dbReference type="Proteomes" id="UP001139344">
    <property type="component" value="Unassembled WGS sequence"/>
</dbReference>
<dbReference type="AlphaFoldDB" id="A0A9X1V036"/>
<dbReference type="GO" id="GO:0050118">
    <property type="term" value="F:N-acetyldiaminopimelate deacetylase activity"/>
    <property type="evidence" value="ECO:0007669"/>
    <property type="project" value="UniProtKB-ARBA"/>
</dbReference>
<feature type="binding site" evidence="2">
    <location>
        <position position="131"/>
    </location>
    <ligand>
        <name>Mn(2+)</name>
        <dbReference type="ChEBI" id="CHEBI:29035"/>
        <label>2</label>
    </ligand>
</feature>
<feature type="binding site" evidence="2">
    <location>
        <position position="164"/>
    </location>
    <ligand>
        <name>Mn(2+)</name>
        <dbReference type="ChEBI" id="CHEBI:29035"/>
        <label>2</label>
    </ligand>
</feature>
<evidence type="ECO:0000259" key="4">
    <source>
        <dbReference type="Pfam" id="PF07687"/>
    </source>
</evidence>
<evidence type="ECO:0000313" key="5">
    <source>
        <dbReference type="EMBL" id="MCG9973210.1"/>
    </source>
</evidence>
<keyword evidence="1" id="KW-0378">Hydrolase</keyword>
<dbReference type="Gene3D" id="3.30.70.360">
    <property type="match status" value="1"/>
</dbReference>
<dbReference type="InterPro" id="IPR036264">
    <property type="entry name" value="Bact_exopeptidase_dim_dom"/>
</dbReference>
<keyword evidence="6" id="KW-1185">Reference proteome</keyword>
<comment type="caution">
    <text evidence="5">The sequence shown here is derived from an EMBL/GenBank/DDBJ whole genome shotgun (WGS) entry which is preliminary data.</text>
</comment>
<dbReference type="PANTHER" id="PTHR11014:SF63">
    <property type="entry name" value="METALLOPEPTIDASE, PUTATIVE (AFU_ORTHOLOGUE AFUA_6G09600)-RELATED"/>
    <property type="match status" value="1"/>
</dbReference>
<sequence>MKKILFLGLILLASGFVKAQSSLNEEIKEIEPRVIEWRRDFHQHPELGNREFETAEKIASHLKSLGIKVQTGVAKTGVIGILEGNRPGKVVGLRADIDGLPVKERTDVPFKSEATSEFRGEEVPVMHACGHDTHIAILMGVAEILAKNNDFPGTVKFIFQPAEEGAPPGEEGGAELMVKENVLKNPDVDAIFGLHISADQDINTIAYKPEGIMAASQSFEIKIKGKQSHGSTPWTGIDPIMAAVKIIDGLQTIISRESKLTEEAAVLSIGKIESGVRSNIIPEEATIIGTLRTLNVDMQKMINRRMKEMVPALAAVYRAEAEISIAEGYPITYNDPELTAQMLPTFEKVAGKENVKLIKAVTGAEDFSFFAKEVPGLYFFLGGKTPGVENPAPHHTPDFFIDERGLLLGVKTMTQLTLDYLNEDS</sequence>
<feature type="binding site" evidence="2">
    <location>
        <position position="395"/>
    </location>
    <ligand>
        <name>Mn(2+)</name>
        <dbReference type="ChEBI" id="CHEBI:29035"/>
        <label>2</label>
    </ligand>
</feature>
<dbReference type="GO" id="GO:0019877">
    <property type="term" value="P:diaminopimelate biosynthetic process"/>
    <property type="evidence" value="ECO:0007669"/>
    <property type="project" value="UniProtKB-ARBA"/>
</dbReference>
<dbReference type="FunFam" id="3.30.70.360:FF:000001">
    <property type="entry name" value="N-acetyldiaminopimelate deacetylase"/>
    <property type="match status" value="1"/>
</dbReference>
<keyword evidence="3" id="KW-0732">Signal</keyword>
<evidence type="ECO:0000313" key="6">
    <source>
        <dbReference type="Proteomes" id="UP001139344"/>
    </source>
</evidence>
<dbReference type="PIRSF" id="PIRSF005962">
    <property type="entry name" value="Pept_M20D_amidohydro"/>
    <property type="match status" value="1"/>
</dbReference>
<feature type="binding site" evidence="2">
    <location>
        <position position="129"/>
    </location>
    <ligand>
        <name>Mn(2+)</name>
        <dbReference type="ChEBI" id="CHEBI:29035"/>
        <label>2</label>
    </ligand>
</feature>
<organism evidence="5 6">
    <name type="scientific">Christiangramia crocea</name>
    <dbReference type="NCBI Taxonomy" id="2904124"/>
    <lineage>
        <taxon>Bacteria</taxon>
        <taxon>Pseudomonadati</taxon>
        <taxon>Bacteroidota</taxon>
        <taxon>Flavobacteriia</taxon>
        <taxon>Flavobacteriales</taxon>
        <taxon>Flavobacteriaceae</taxon>
        <taxon>Christiangramia</taxon>
    </lineage>
</organism>
<feature type="chain" id="PRO_5040906959" evidence="3">
    <location>
        <begin position="20"/>
        <end position="425"/>
    </location>
</feature>